<dbReference type="InterPro" id="IPR045581">
    <property type="entry name" value="DNAPKcs_CC5"/>
</dbReference>
<dbReference type="Proteomes" id="UP000663823">
    <property type="component" value="Unassembled WGS sequence"/>
</dbReference>
<evidence type="ECO:0000259" key="1">
    <source>
        <dbReference type="Pfam" id="PF19704"/>
    </source>
</evidence>
<accession>A0A820DDW4</accession>
<sequence>IVILLSSNTIAIPSELDRTSVQRLLEYLFLNCTYKNSLVMKSNLDLIKKSIELWNEPNNILPYNEINDLTEDKFNETLLKNMKNSFRTIYAAAAEVVGMLLNVKKLKGQSNERLLEQLSFILKWHSGQTIQDTYITCIYSLQKHYPEIVDKAYMKFYFENKKK</sequence>
<name>A0A820DDW4_9BILA</name>
<dbReference type="Pfam" id="PF19704">
    <property type="entry name" value="DNAPKcs_CC5"/>
    <property type="match status" value="1"/>
</dbReference>
<comment type="caution">
    <text evidence="2">The sequence shown here is derived from an EMBL/GenBank/DDBJ whole genome shotgun (WGS) entry which is preliminary data.</text>
</comment>
<protein>
    <recommendedName>
        <fullName evidence="1">DNA-dependent protein kinase catalytic subunit CC5 domain-containing protein</fullName>
    </recommendedName>
</protein>
<organism evidence="2 3">
    <name type="scientific">Rotaria sordida</name>
    <dbReference type="NCBI Taxonomy" id="392033"/>
    <lineage>
        <taxon>Eukaryota</taxon>
        <taxon>Metazoa</taxon>
        <taxon>Spiralia</taxon>
        <taxon>Gnathifera</taxon>
        <taxon>Rotifera</taxon>
        <taxon>Eurotatoria</taxon>
        <taxon>Bdelloidea</taxon>
        <taxon>Philodinida</taxon>
        <taxon>Philodinidae</taxon>
        <taxon>Rotaria</taxon>
    </lineage>
</organism>
<dbReference type="EMBL" id="CAJOAX010027334">
    <property type="protein sequence ID" value="CAF4230465.1"/>
    <property type="molecule type" value="Genomic_DNA"/>
</dbReference>
<feature type="domain" description="DNA-dependent protein kinase catalytic subunit CC5" evidence="1">
    <location>
        <begin position="58"/>
        <end position="156"/>
    </location>
</feature>
<proteinExistence type="predicted"/>
<gene>
    <name evidence="2" type="ORF">OTI717_LOCUS39713</name>
</gene>
<evidence type="ECO:0000313" key="2">
    <source>
        <dbReference type="EMBL" id="CAF4230465.1"/>
    </source>
</evidence>
<reference evidence="2" key="1">
    <citation type="submission" date="2021-02" db="EMBL/GenBank/DDBJ databases">
        <authorList>
            <person name="Nowell W R."/>
        </authorList>
    </citation>
    <scope>NUCLEOTIDE SEQUENCE</scope>
</reference>
<feature type="non-terminal residue" evidence="2">
    <location>
        <position position="163"/>
    </location>
</feature>
<dbReference type="GO" id="GO:0006303">
    <property type="term" value="P:double-strand break repair via nonhomologous end joining"/>
    <property type="evidence" value="ECO:0007669"/>
    <property type="project" value="InterPro"/>
</dbReference>
<dbReference type="AlphaFoldDB" id="A0A820DDW4"/>
<evidence type="ECO:0000313" key="3">
    <source>
        <dbReference type="Proteomes" id="UP000663823"/>
    </source>
</evidence>